<gene>
    <name evidence="2" type="ORF">L201_005092</name>
</gene>
<organism evidence="2 3">
    <name type="scientific">Kwoniella dendrophila CBS 6074</name>
    <dbReference type="NCBI Taxonomy" id="1295534"/>
    <lineage>
        <taxon>Eukaryota</taxon>
        <taxon>Fungi</taxon>
        <taxon>Dikarya</taxon>
        <taxon>Basidiomycota</taxon>
        <taxon>Agaricomycotina</taxon>
        <taxon>Tremellomycetes</taxon>
        <taxon>Tremellales</taxon>
        <taxon>Cryptococcaceae</taxon>
        <taxon>Kwoniella</taxon>
    </lineage>
</organism>
<accession>A0AAX4JZ91</accession>
<dbReference type="AlphaFoldDB" id="A0AAX4JZ91"/>
<evidence type="ECO:0000313" key="3">
    <source>
        <dbReference type="Proteomes" id="UP001355207"/>
    </source>
</evidence>
<keyword evidence="3" id="KW-1185">Reference proteome</keyword>
<proteinExistence type="predicted"/>
<name>A0AAX4JZ91_9TREE</name>
<reference evidence="2 3" key="1">
    <citation type="submission" date="2024-01" db="EMBL/GenBank/DDBJ databases">
        <title>Comparative genomics of Cryptococcus and Kwoniella reveals pathogenesis evolution and contrasting modes of karyotype evolution via chromosome fusion or intercentromeric recombination.</title>
        <authorList>
            <person name="Coelho M.A."/>
            <person name="David-Palma M."/>
            <person name="Shea T."/>
            <person name="Bowers K."/>
            <person name="McGinley-Smith S."/>
            <person name="Mohammad A.W."/>
            <person name="Gnirke A."/>
            <person name="Yurkov A.M."/>
            <person name="Nowrousian M."/>
            <person name="Sun S."/>
            <person name="Cuomo C.A."/>
            <person name="Heitman J."/>
        </authorList>
    </citation>
    <scope>NUCLEOTIDE SEQUENCE [LARGE SCALE GENOMIC DNA]</scope>
    <source>
        <strain evidence="2 3">CBS 6074</strain>
    </source>
</reference>
<feature type="region of interest" description="Disordered" evidence="1">
    <location>
        <begin position="1"/>
        <end position="87"/>
    </location>
</feature>
<evidence type="ECO:0000313" key="2">
    <source>
        <dbReference type="EMBL" id="WWC90159.1"/>
    </source>
</evidence>
<dbReference type="Proteomes" id="UP001355207">
    <property type="component" value="Chromosome 6"/>
</dbReference>
<dbReference type="EMBL" id="CP144103">
    <property type="protein sequence ID" value="WWC90159.1"/>
    <property type="molecule type" value="Genomic_DNA"/>
</dbReference>
<dbReference type="GeneID" id="91095762"/>
<feature type="compositionally biased region" description="Polar residues" evidence="1">
    <location>
        <begin position="1"/>
        <end position="21"/>
    </location>
</feature>
<protein>
    <submittedName>
        <fullName evidence="2">Uncharacterized protein</fullName>
    </submittedName>
</protein>
<feature type="compositionally biased region" description="Basic and acidic residues" evidence="1">
    <location>
        <begin position="70"/>
        <end position="87"/>
    </location>
</feature>
<sequence>MTSMNQINMTKSKNEQEQSFNILPHPAKSNNPADLTSEPAEHGGLQSASYNAYNAKGPHIPSHEIQQGLEKPKTRDELKAEAEKLNS</sequence>
<evidence type="ECO:0000256" key="1">
    <source>
        <dbReference type="SAM" id="MobiDB-lite"/>
    </source>
</evidence>
<dbReference type="RefSeq" id="XP_066076922.1">
    <property type="nucleotide sequence ID" value="XM_066220825.1"/>
</dbReference>